<protein>
    <submittedName>
        <fullName evidence="1">Uncharacterized protein</fullName>
    </submittedName>
</protein>
<dbReference type="EMBL" id="GGEC01072342">
    <property type="protein sequence ID" value="MBX52826.1"/>
    <property type="molecule type" value="Transcribed_RNA"/>
</dbReference>
<name>A0A2P2PDN5_RHIMU</name>
<accession>A0A2P2PDN5</accession>
<proteinExistence type="predicted"/>
<evidence type="ECO:0000313" key="1">
    <source>
        <dbReference type="EMBL" id="MBX52826.1"/>
    </source>
</evidence>
<sequence length="23" mass="2987">MDFYLPTLSLVHQWMLEEFLMRW</sequence>
<organism evidence="1">
    <name type="scientific">Rhizophora mucronata</name>
    <name type="common">Asiatic mangrove</name>
    <dbReference type="NCBI Taxonomy" id="61149"/>
    <lineage>
        <taxon>Eukaryota</taxon>
        <taxon>Viridiplantae</taxon>
        <taxon>Streptophyta</taxon>
        <taxon>Embryophyta</taxon>
        <taxon>Tracheophyta</taxon>
        <taxon>Spermatophyta</taxon>
        <taxon>Magnoliopsida</taxon>
        <taxon>eudicotyledons</taxon>
        <taxon>Gunneridae</taxon>
        <taxon>Pentapetalae</taxon>
        <taxon>rosids</taxon>
        <taxon>fabids</taxon>
        <taxon>Malpighiales</taxon>
        <taxon>Rhizophoraceae</taxon>
        <taxon>Rhizophora</taxon>
    </lineage>
</organism>
<reference evidence="1" key="1">
    <citation type="submission" date="2018-02" db="EMBL/GenBank/DDBJ databases">
        <title>Rhizophora mucronata_Transcriptome.</title>
        <authorList>
            <person name="Meera S.P."/>
            <person name="Sreeshan A."/>
            <person name="Augustine A."/>
        </authorList>
    </citation>
    <scope>NUCLEOTIDE SEQUENCE</scope>
    <source>
        <tissue evidence="1">Leaf</tissue>
    </source>
</reference>
<dbReference type="AlphaFoldDB" id="A0A2P2PDN5"/>